<dbReference type="InterPro" id="IPR045347">
    <property type="entry name" value="HIND"/>
</dbReference>
<dbReference type="EMBL" id="AFYH01099287">
    <property type="status" value="NOT_ANNOTATED_CDS"/>
    <property type="molecule type" value="Genomic_DNA"/>
</dbReference>
<evidence type="ECO:0000256" key="5">
    <source>
        <dbReference type="ARBA" id="ARBA00074183"/>
    </source>
</evidence>
<organism evidence="7 8">
    <name type="scientific">Latimeria chalumnae</name>
    <name type="common">Coelacanth</name>
    <dbReference type="NCBI Taxonomy" id="7897"/>
    <lineage>
        <taxon>Eukaryota</taxon>
        <taxon>Metazoa</taxon>
        <taxon>Chordata</taxon>
        <taxon>Craniata</taxon>
        <taxon>Vertebrata</taxon>
        <taxon>Euteleostomi</taxon>
        <taxon>Coelacanthiformes</taxon>
        <taxon>Coelacanthidae</taxon>
        <taxon>Latimeria</taxon>
    </lineage>
</organism>
<dbReference type="EMBL" id="AFYH01099286">
    <property type="status" value="NOT_ANNOTATED_CDS"/>
    <property type="molecule type" value="Genomic_DNA"/>
</dbReference>
<dbReference type="GeneTree" id="ENSGT00390000018807"/>
<accession>H3B2S7</accession>
<dbReference type="STRING" id="7897.ENSLACP00000016198"/>
<dbReference type="HOGENOM" id="CLU_062035_1_0_1"/>
<keyword evidence="1" id="KW-0433">Leucine-rich repeat</keyword>
<dbReference type="SUPFAM" id="SSF52058">
    <property type="entry name" value="L domain-like"/>
    <property type="match status" value="1"/>
</dbReference>
<evidence type="ECO:0000256" key="3">
    <source>
        <dbReference type="ARBA" id="ARBA00053373"/>
    </source>
</evidence>
<dbReference type="GO" id="GO:0007010">
    <property type="term" value="P:cytoskeleton organization"/>
    <property type="evidence" value="ECO:0007669"/>
    <property type="project" value="TreeGrafter"/>
</dbReference>
<dbReference type="InterPro" id="IPR001611">
    <property type="entry name" value="Leu-rich_rpt"/>
</dbReference>
<dbReference type="InterPro" id="IPR032675">
    <property type="entry name" value="LRR_dom_sf"/>
</dbReference>
<sequence>MKLTKKVVLARAKASDLDSIKKLNCWGSNLSDISIVRDIPNIEVVTLSVNNISSLEDFSHCQNLTELYLRKNSIRKLEELHHLKPLPRLRVLWLAENPCCGQDPQKYRMTVLRNLPHLQKLDNQAVTEDELSQALEEGEEITVPPANERGANGTTDFHSDQHFTESAAETESDPLNFSMEETNKIREQLGMKLLSREKFPFTSSKDGMSKKSSVLKAILLLLNELDIEGLEVVHKSTENRLRTLQIQEIQQDR</sequence>
<keyword evidence="8" id="KW-1185">Reference proteome</keyword>
<dbReference type="GO" id="GO:0046540">
    <property type="term" value="C:U4/U6 x U5 tri-snRNP complex"/>
    <property type="evidence" value="ECO:0007669"/>
    <property type="project" value="InterPro"/>
</dbReference>
<dbReference type="PANTHER" id="PTHR18849:SF0">
    <property type="entry name" value="CILIA- AND FLAGELLA-ASSOCIATED PROTEIN 410-RELATED"/>
    <property type="match status" value="1"/>
</dbReference>
<dbReference type="FunFam" id="3.80.10.10:FF:000094">
    <property type="entry name" value="protein C21orf2 isoform X1"/>
    <property type="match status" value="1"/>
</dbReference>
<dbReference type="PROSITE" id="PS51450">
    <property type="entry name" value="LRR"/>
    <property type="match status" value="2"/>
</dbReference>
<dbReference type="Bgee" id="ENSLACG00000014269">
    <property type="expression patterns" value="Expressed in chordate pharynx and 6 other cell types or tissues"/>
</dbReference>
<dbReference type="Proteomes" id="UP000008672">
    <property type="component" value="Unassembled WGS sequence"/>
</dbReference>
<gene>
    <name evidence="7" type="primary">CFAP410</name>
</gene>
<dbReference type="Ensembl" id="ENSLACT00000016310.2">
    <property type="protein sequence ID" value="ENSLACP00000016198.2"/>
    <property type="gene ID" value="ENSLACG00000014269.2"/>
</dbReference>
<dbReference type="GO" id="GO:0097733">
    <property type="term" value="C:photoreceptor cell cilium"/>
    <property type="evidence" value="ECO:0007669"/>
    <property type="project" value="UniProtKB-ARBA"/>
</dbReference>
<reference evidence="7" key="3">
    <citation type="submission" date="2025-09" db="UniProtKB">
        <authorList>
            <consortium name="Ensembl"/>
        </authorList>
    </citation>
    <scope>IDENTIFICATION</scope>
</reference>
<dbReference type="InterPro" id="IPR025875">
    <property type="entry name" value="Leu-rich_rpt_4"/>
</dbReference>
<proteinExistence type="predicted"/>
<comment type="subunit">
    <text evidence="4">Found in a complex with CFAP410, NEK1 and SPATA7. Interacts with NEK1.</text>
</comment>
<dbReference type="Gene3D" id="3.80.10.10">
    <property type="entry name" value="Ribonuclease Inhibitor"/>
    <property type="match status" value="1"/>
</dbReference>
<evidence type="ECO:0000256" key="6">
    <source>
        <dbReference type="SAM" id="MobiDB-lite"/>
    </source>
</evidence>
<dbReference type="Pfam" id="PF19252">
    <property type="entry name" value="HIND"/>
    <property type="match status" value="1"/>
</dbReference>
<evidence type="ECO:0000313" key="7">
    <source>
        <dbReference type="Ensembl" id="ENSLACP00000016198.2"/>
    </source>
</evidence>
<evidence type="ECO:0000256" key="2">
    <source>
        <dbReference type="ARBA" id="ARBA00022737"/>
    </source>
</evidence>
<dbReference type="AlphaFoldDB" id="H3B2S7"/>
<reference evidence="7" key="2">
    <citation type="submission" date="2025-08" db="UniProtKB">
        <authorList>
            <consortium name="Ensembl"/>
        </authorList>
    </citation>
    <scope>IDENTIFICATION</scope>
</reference>
<reference evidence="8" key="1">
    <citation type="submission" date="2011-08" db="EMBL/GenBank/DDBJ databases">
        <title>The draft genome of Latimeria chalumnae.</title>
        <authorList>
            <person name="Di Palma F."/>
            <person name="Alfoldi J."/>
            <person name="Johnson J."/>
            <person name="Berlin A."/>
            <person name="Gnerre S."/>
            <person name="Jaffe D."/>
            <person name="MacCallum I."/>
            <person name="Young S."/>
            <person name="Walker B.J."/>
            <person name="Lander E."/>
            <person name="Lindblad-Toh K."/>
        </authorList>
    </citation>
    <scope>NUCLEOTIDE SEQUENCE [LARGE SCALE GENOMIC DNA]</scope>
    <source>
        <strain evidence="8">Wild caught</strain>
    </source>
</reference>
<dbReference type="eggNOG" id="KOG2123">
    <property type="taxonomic scope" value="Eukaryota"/>
</dbReference>
<dbReference type="RefSeq" id="XP_005999159.1">
    <property type="nucleotide sequence ID" value="XM_005999097.3"/>
</dbReference>
<dbReference type="GO" id="GO:0036064">
    <property type="term" value="C:ciliary basal body"/>
    <property type="evidence" value="ECO:0007669"/>
    <property type="project" value="UniProtKB-ARBA"/>
</dbReference>
<dbReference type="FunCoup" id="H3B2S7">
    <property type="interactions" value="656"/>
</dbReference>
<dbReference type="GeneID" id="102356590"/>
<dbReference type="OrthoDB" id="1517790at2759"/>
<dbReference type="GO" id="GO:0000398">
    <property type="term" value="P:mRNA splicing, via spliceosome"/>
    <property type="evidence" value="ECO:0007669"/>
    <property type="project" value="InterPro"/>
</dbReference>
<protein>
    <recommendedName>
        <fullName evidence="5">Cilia- and flagella-associated protein 410</fullName>
    </recommendedName>
</protein>
<evidence type="ECO:0000256" key="4">
    <source>
        <dbReference type="ARBA" id="ARBA00062587"/>
    </source>
</evidence>
<name>H3B2S7_LATCH</name>
<dbReference type="SMART" id="SM00365">
    <property type="entry name" value="LRR_SD22"/>
    <property type="match status" value="1"/>
</dbReference>
<dbReference type="InParanoid" id="H3B2S7"/>
<dbReference type="KEGG" id="lcm:102356590"/>
<evidence type="ECO:0000256" key="1">
    <source>
        <dbReference type="ARBA" id="ARBA00022614"/>
    </source>
</evidence>
<dbReference type="PANTHER" id="PTHR18849">
    <property type="entry name" value="LEUCINE RICH REPEAT PROTEIN"/>
    <property type="match status" value="1"/>
</dbReference>
<keyword evidence="2" id="KW-0677">Repeat</keyword>
<dbReference type="OMA" id="ISICHEL"/>
<comment type="function">
    <text evidence="3">Plays a role in cilia formation and/or maintenance. Plays a role in the regulation of cell morphology and cytoskeletal organization. Involved in DNA damage repair.</text>
</comment>
<feature type="region of interest" description="Disordered" evidence="6">
    <location>
        <begin position="137"/>
        <end position="159"/>
    </location>
</feature>
<dbReference type="Pfam" id="PF12799">
    <property type="entry name" value="LRR_4"/>
    <property type="match status" value="1"/>
</dbReference>
<evidence type="ECO:0000313" key="8">
    <source>
        <dbReference type="Proteomes" id="UP000008672"/>
    </source>
</evidence>
<dbReference type="CTD" id="755"/>